<name>A0AAC9J6G5_9GAMM</name>
<keyword evidence="2" id="KW-1185">Reference proteome</keyword>
<evidence type="ECO:0000313" key="1">
    <source>
        <dbReference type="EMBL" id="APD49776.1"/>
    </source>
</evidence>
<gene>
    <name evidence="1" type="ORF">FSC454_00765</name>
</gene>
<dbReference type="KEGG" id="fhi:FSC454_00765"/>
<organism evidence="1 2">
    <name type="scientific">Francisella hispaniensis FSC454</name>
    <dbReference type="NCBI Taxonomy" id="1088883"/>
    <lineage>
        <taxon>Bacteria</taxon>
        <taxon>Pseudomonadati</taxon>
        <taxon>Pseudomonadota</taxon>
        <taxon>Gammaproteobacteria</taxon>
        <taxon>Thiotrichales</taxon>
        <taxon>Francisellaceae</taxon>
        <taxon>Francisella</taxon>
    </lineage>
</organism>
<reference evidence="1 2" key="1">
    <citation type="submission" date="2016-11" db="EMBL/GenBank/DDBJ databases">
        <authorList>
            <person name="Hagglund E."/>
            <person name="Bystrom M."/>
            <person name="Naslund J."/>
            <person name="Stenberg P."/>
            <person name="Sjodin A."/>
        </authorList>
    </citation>
    <scope>NUCLEOTIDE SEQUENCE [LARGE SCALE GENOMIC DNA]</scope>
    <source>
        <strain evidence="1 2">CCUG 58020</strain>
    </source>
</reference>
<protein>
    <submittedName>
        <fullName evidence="1">Uncharacterized protein</fullName>
    </submittedName>
</protein>
<dbReference type="Proteomes" id="UP000182459">
    <property type="component" value="Chromosome"/>
</dbReference>
<dbReference type="AlphaFoldDB" id="A0AAC9J6G5"/>
<sequence>MKEKDLRTRRTYVRLNRQELDLLEQKASYSNLDKSQYIRSKIFSEGELQIDKIEKEFELIRLNGFKKFTFLKYCSDKLKLPISDKENIIPIFYKNACTTLKNNKLYKDRNFCHYLAHFITNIHMNPTDGKKIDNIKMSIYQKYIGNENFSAEISYFYDQLSKKLRIYKIKILDC</sequence>
<evidence type="ECO:0000313" key="2">
    <source>
        <dbReference type="Proteomes" id="UP000182459"/>
    </source>
</evidence>
<dbReference type="EMBL" id="CP018093">
    <property type="protein sequence ID" value="APD49776.1"/>
    <property type="molecule type" value="Genomic_DNA"/>
</dbReference>
<dbReference type="RefSeq" id="WP_066045015.1">
    <property type="nucleotide sequence ID" value="NZ_CP018093.1"/>
</dbReference>
<accession>A0AAC9J6G5</accession>
<proteinExistence type="predicted"/>